<dbReference type="PANTHER" id="PTHR43677:SF4">
    <property type="entry name" value="QUINONE OXIDOREDUCTASE-LIKE PROTEIN 2"/>
    <property type="match status" value="1"/>
</dbReference>
<dbReference type="SMART" id="SM00829">
    <property type="entry name" value="PKS_ER"/>
    <property type="match status" value="1"/>
</dbReference>
<reference evidence="2 3" key="1">
    <citation type="submission" date="2019-06" db="EMBL/GenBank/DDBJ databases">
        <title>A chromosomal-level reference genome of Carpinus fangiana (Coryloideae, Betulaceae).</title>
        <authorList>
            <person name="Yang X."/>
            <person name="Wang Z."/>
            <person name="Zhang L."/>
            <person name="Hao G."/>
            <person name="Liu J."/>
            <person name="Yang Y."/>
        </authorList>
    </citation>
    <scope>NUCLEOTIDE SEQUENCE [LARGE SCALE GENOMIC DNA]</scope>
    <source>
        <strain evidence="2">Cfa_2016G</strain>
        <tissue evidence="2">Leaf</tissue>
    </source>
</reference>
<protein>
    <recommendedName>
        <fullName evidence="1">Enoyl reductase (ER) domain-containing protein</fullName>
    </recommendedName>
</protein>
<dbReference type="EMBL" id="VIBQ01000009">
    <property type="protein sequence ID" value="KAB8337079.1"/>
    <property type="molecule type" value="Genomic_DNA"/>
</dbReference>
<evidence type="ECO:0000313" key="2">
    <source>
        <dbReference type="EMBL" id="KAB8337079.1"/>
    </source>
</evidence>
<accession>A0A5N6KPR6</accession>
<dbReference type="InterPro" id="IPR013149">
    <property type="entry name" value="ADH-like_C"/>
</dbReference>
<dbReference type="GO" id="GO:0005739">
    <property type="term" value="C:mitochondrion"/>
    <property type="evidence" value="ECO:0007669"/>
    <property type="project" value="TreeGrafter"/>
</dbReference>
<dbReference type="Pfam" id="PF08240">
    <property type="entry name" value="ADH_N"/>
    <property type="match status" value="1"/>
</dbReference>
<sequence>MKAIHIPSYVTTYASLLPTTVPAPQPTPAAPIHIRIHHAALNYVDLLYARGLHQNNAAGLVAPPFTLGLEFAGVVLAAPPPASPANPAALQPGDRVFGGCPSGAFAEEVCVAAAQVRRVPVCGEGWALRGAAGVAATAPVAYGALVRCAGLRRGETVLVHAAAGGLGVMAVQIARAVGARVIAAVGSEGKAEVVRRVLGVAAGDVVNYSEEGWEGRVLGLTGGKAKGGVDVVFDTVGLVEKSIRCTKYAGRVVVAGFAGREGNLEKVAANRILLKSVSVIGYVSSRITVWRRDYLLTDGTATRFQMPCRPWPTAKCTAKLSSTFKMAPPTMQSYESLRLAVHIPWLMQETRSEEDQERTDPRQPFPRALGSFAMGHLRPRFVLHRRVYSKPDLVAHGVIIAGCSGRILVREQLRVTLVLKLLFQLQRLSSSVIMVSFTSIFCLALPLAASAAPVLEKRLSEEKPWTLSNISVFTANKGAAATSYIDFVFSDVNKGLKLTTRCSHFVLPGSNENIASGTMYPCANSTVGFGFTGSEFKLQRTYRDDS</sequence>
<comment type="caution">
    <text evidence="2">The sequence shown here is derived from an EMBL/GenBank/DDBJ whole genome shotgun (WGS) entry which is preliminary data.</text>
</comment>
<evidence type="ECO:0000313" key="3">
    <source>
        <dbReference type="Proteomes" id="UP000327013"/>
    </source>
</evidence>
<proteinExistence type="predicted"/>
<dbReference type="SUPFAM" id="SSF51735">
    <property type="entry name" value="NAD(P)-binding Rossmann-fold domains"/>
    <property type="match status" value="1"/>
</dbReference>
<dbReference type="PANTHER" id="PTHR43677">
    <property type="entry name" value="SHORT-CHAIN DEHYDROGENASE/REDUCTASE"/>
    <property type="match status" value="1"/>
</dbReference>
<dbReference type="Pfam" id="PF00107">
    <property type="entry name" value="ADH_zinc_N"/>
    <property type="match status" value="1"/>
</dbReference>
<evidence type="ECO:0000259" key="1">
    <source>
        <dbReference type="SMART" id="SM00829"/>
    </source>
</evidence>
<dbReference type="InterPro" id="IPR020843">
    <property type="entry name" value="ER"/>
</dbReference>
<dbReference type="Proteomes" id="UP000327013">
    <property type="component" value="Unassembled WGS sequence"/>
</dbReference>
<name>A0A5N6KPR6_9ROSI</name>
<dbReference type="Gene3D" id="3.90.180.10">
    <property type="entry name" value="Medium-chain alcohol dehydrogenases, catalytic domain"/>
    <property type="match status" value="1"/>
</dbReference>
<dbReference type="GO" id="GO:0008270">
    <property type="term" value="F:zinc ion binding"/>
    <property type="evidence" value="ECO:0007669"/>
    <property type="project" value="InterPro"/>
</dbReference>
<feature type="domain" description="Enoyl reductase (ER)" evidence="1">
    <location>
        <begin position="15"/>
        <end position="409"/>
    </location>
</feature>
<dbReference type="InterPro" id="IPR013154">
    <property type="entry name" value="ADH-like_N"/>
</dbReference>
<dbReference type="InterPro" id="IPR011032">
    <property type="entry name" value="GroES-like_sf"/>
</dbReference>
<gene>
    <name evidence="2" type="ORF">FH972_021383</name>
</gene>
<dbReference type="PROSITE" id="PS01162">
    <property type="entry name" value="QOR_ZETA_CRYSTAL"/>
    <property type="match status" value="1"/>
</dbReference>
<dbReference type="Gene3D" id="3.40.50.720">
    <property type="entry name" value="NAD(P)-binding Rossmann-like Domain"/>
    <property type="match status" value="1"/>
</dbReference>
<dbReference type="OrthoDB" id="3509362at2759"/>
<dbReference type="GO" id="GO:0016491">
    <property type="term" value="F:oxidoreductase activity"/>
    <property type="evidence" value="ECO:0007669"/>
    <property type="project" value="InterPro"/>
</dbReference>
<organism evidence="2 3">
    <name type="scientific">Carpinus fangiana</name>
    <dbReference type="NCBI Taxonomy" id="176857"/>
    <lineage>
        <taxon>Eukaryota</taxon>
        <taxon>Viridiplantae</taxon>
        <taxon>Streptophyta</taxon>
        <taxon>Embryophyta</taxon>
        <taxon>Tracheophyta</taxon>
        <taxon>Spermatophyta</taxon>
        <taxon>Magnoliopsida</taxon>
        <taxon>eudicotyledons</taxon>
        <taxon>Gunneridae</taxon>
        <taxon>Pentapetalae</taxon>
        <taxon>rosids</taxon>
        <taxon>fabids</taxon>
        <taxon>Fagales</taxon>
        <taxon>Betulaceae</taxon>
        <taxon>Carpinus</taxon>
    </lineage>
</organism>
<dbReference type="AlphaFoldDB" id="A0A5N6KPR6"/>
<dbReference type="InterPro" id="IPR051397">
    <property type="entry name" value="Zn-ADH-like_protein"/>
</dbReference>
<keyword evidence="3" id="KW-1185">Reference proteome</keyword>
<dbReference type="InterPro" id="IPR036291">
    <property type="entry name" value="NAD(P)-bd_dom_sf"/>
</dbReference>
<dbReference type="InterPro" id="IPR002364">
    <property type="entry name" value="Quin_OxRdtase/zeta-crystal_CS"/>
</dbReference>
<dbReference type="SUPFAM" id="SSF50129">
    <property type="entry name" value="GroES-like"/>
    <property type="match status" value="1"/>
</dbReference>